<evidence type="ECO:0000259" key="12">
    <source>
        <dbReference type="PROSITE" id="PS51471"/>
    </source>
</evidence>
<dbReference type="InterPro" id="IPR005123">
    <property type="entry name" value="Oxoglu/Fe-dep_dioxygenase_dom"/>
</dbReference>
<gene>
    <name evidence="13" type="ORF">DKT75_15385</name>
</gene>
<dbReference type="Gene3D" id="2.60.120.330">
    <property type="entry name" value="B-lactam Antibiotic, Isopenicillin N Synthase, Chain"/>
    <property type="match status" value="1"/>
</dbReference>
<evidence type="ECO:0000313" key="13">
    <source>
        <dbReference type="EMBL" id="PWQ94674.1"/>
    </source>
</evidence>
<dbReference type="GO" id="GO:0009693">
    <property type="term" value="P:ethylene biosynthetic process"/>
    <property type="evidence" value="ECO:0007669"/>
    <property type="project" value="UniProtKB-KW"/>
</dbReference>
<dbReference type="EC" id="1.14.20.7" evidence="3"/>
<comment type="caution">
    <text evidence="13">The sequence shown here is derived from an EMBL/GenBank/DDBJ whole genome shotgun (WGS) entry which is preliminary data.</text>
</comment>
<dbReference type="Proteomes" id="UP000245506">
    <property type="component" value="Unassembled WGS sequence"/>
</dbReference>
<dbReference type="SUPFAM" id="SSF51197">
    <property type="entry name" value="Clavaminate synthase-like"/>
    <property type="match status" value="1"/>
</dbReference>
<evidence type="ECO:0000256" key="4">
    <source>
        <dbReference type="ARBA" id="ARBA00012531"/>
    </source>
</evidence>
<dbReference type="InterPro" id="IPR050231">
    <property type="entry name" value="Iron_ascorbate_oxido_reductase"/>
</dbReference>
<dbReference type="EMBL" id="QGKL01000039">
    <property type="protein sequence ID" value="PWQ94674.1"/>
    <property type="molecule type" value="Genomic_DNA"/>
</dbReference>
<dbReference type="OrthoDB" id="21825at2"/>
<evidence type="ECO:0000256" key="3">
    <source>
        <dbReference type="ARBA" id="ARBA00012293"/>
    </source>
</evidence>
<dbReference type="InterPro" id="IPR026992">
    <property type="entry name" value="DIOX_N"/>
</dbReference>
<evidence type="ECO:0000256" key="8">
    <source>
        <dbReference type="ARBA" id="ARBA00031282"/>
    </source>
</evidence>
<comment type="catalytic activity">
    <reaction evidence="9">
        <text>2-oxoglutarate + O2 + 2 H(+) = ethene + 3 CO2 + H2O</text>
        <dbReference type="Rhea" id="RHEA:31523"/>
        <dbReference type="ChEBI" id="CHEBI:15377"/>
        <dbReference type="ChEBI" id="CHEBI:15378"/>
        <dbReference type="ChEBI" id="CHEBI:15379"/>
        <dbReference type="ChEBI" id="CHEBI:16526"/>
        <dbReference type="ChEBI" id="CHEBI:16810"/>
        <dbReference type="ChEBI" id="CHEBI:18153"/>
        <dbReference type="EC" id="1.13.12.19"/>
    </reaction>
</comment>
<sequence>MQVSKIDCRSDHAAKNFVESLRNTGFAILQFHPIDSDLVSQVYSDWARFFSSEGKHEYHFNAKTQDGFFPFLSENAKGAKAKDLKEFYHYYPWGQCPDFLEEATSRLYKQLNGLAMLLLDWVEQESPEAIRKNYSMRLSDMVNPSDGTLMRILNYPAMKGDEVPSAIRAAAHEDINLLTCLVASTEPGLQVKDLDGNWHDVDCDPGSIAVNVGDMLQMCSDNYFPSTTHRVINPDTGTENKARLSIPLFLHPRPEVVLSDDHTAGTFLLQRLKEIGLK</sequence>
<evidence type="ECO:0000256" key="11">
    <source>
        <dbReference type="RuleBase" id="RU003682"/>
    </source>
</evidence>
<dbReference type="Pfam" id="PF03171">
    <property type="entry name" value="2OG-FeII_Oxy"/>
    <property type="match status" value="1"/>
</dbReference>
<keyword evidence="14" id="KW-1185">Reference proteome</keyword>
<comment type="pathway">
    <text evidence="2">Alkene biosynthesis; ethylene biosynthesis via 2-oxoglutarate.</text>
</comment>
<dbReference type="GO" id="GO:0046872">
    <property type="term" value="F:metal ion binding"/>
    <property type="evidence" value="ECO:0007669"/>
    <property type="project" value="UniProtKB-KW"/>
</dbReference>
<protein>
    <recommendedName>
        <fullName evidence="5">2-oxoglutarate-dependent ethylene/succinate-forming enzyme</fullName>
        <ecNumber evidence="4">1.13.12.19</ecNumber>
        <ecNumber evidence="3">1.14.20.7</ecNumber>
    </recommendedName>
    <alternativeName>
        <fullName evidence="7">2-oxoglutarate dioxygenase (ethylene-forming)</fullName>
    </alternativeName>
    <alternativeName>
        <fullName evidence="8">2-oxoglutarate/L-arginine monooxygenase/decarboxylase (succinate-forming)</fullName>
    </alternativeName>
</protein>
<keyword evidence="11" id="KW-0408">Iron</keyword>
<keyword evidence="6" id="KW-0266">Ethylene biosynthesis</keyword>
<comment type="catalytic activity">
    <reaction evidence="10">
        <text>L-arginine + 2-oxoglutarate + O2 = guanidine + L-glutamate 5-semialdehyde + succinate + CO2</text>
        <dbReference type="Rhea" id="RHEA:31535"/>
        <dbReference type="ChEBI" id="CHEBI:15379"/>
        <dbReference type="ChEBI" id="CHEBI:16526"/>
        <dbReference type="ChEBI" id="CHEBI:16810"/>
        <dbReference type="ChEBI" id="CHEBI:30031"/>
        <dbReference type="ChEBI" id="CHEBI:30087"/>
        <dbReference type="ChEBI" id="CHEBI:32682"/>
        <dbReference type="ChEBI" id="CHEBI:58066"/>
        <dbReference type="EC" id="1.14.20.7"/>
    </reaction>
</comment>
<dbReference type="Pfam" id="PF14226">
    <property type="entry name" value="DIOX_N"/>
    <property type="match status" value="1"/>
</dbReference>
<dbReference type="RefSeq" id="WP_109824323.1">
    <property type="nucleotide sequence ID" value="NZ_QGKL01000039.1"/>
</dbReference>
<dbReference type="InterPro" id="IPR027443">
    <property type="entry name" value="IPNS-like_sf"/>
</dbReference>
<comment type="similarity">
    <text evidence="11">Belongs to the iron/ascorbate-dependent oxidoreductase family.</text>
</comment>
<evidence type="ECO:0000256" key="10">
    <source>
        <dbReference type="ARBA" id="ARBA00049359"/>
    </source>
</evidence>
<evidence type="ECO:0000256" key="5">
    <source>
        <dbReference type="ARBA" id="ARBA00019045"/>
    </source>
</evidence>
<evidence type="ECO:0000313" key="14">
    <source>
        <dbReference type="Proteomes" id="UP000245506"/>
    </source>
</evidence>
<comment type="cofactor">
    <cofactor evidence="1">
        <name>Fe(2+)</name>
        <dbReference type="ChEBI" id="CHEBI:29033"/>
    </cofactor>
</comment>
<evidence type="ECO:0000256" key="7">
    <source>
        <dbReference type="ARBA" id="ARBA00031011"/>
    </source>
</evidence>
<reference evidence="13 14" key="1">
    <citation type="submission" date="2018-05" db="EMBL/GenBank/DDBJ databases">
        <title>Leucothrix arctica sp. nov., isolated from Arctic seawater.</title>
        <authorList>
            <person name="Choi A."/>
            <person name="Baek K."/>
        </authorList>
    </citation>
    <scope>NUCLEOTIDE SEQUENCE [LARGE SCALE GENOMIC DNA]</scope>
    <source>
        <strain evidence="13 14">IMCC9719</strain>
    </source>
</reference>
<dbReference type="PROSITE" id="PS51471">
    <property type="entry name" value="FE2OG_OXY"/>
    <property type="match status" value="1"/>
</dbReference>
<name>A0A317C7Q5_9GAMM</name>
<evidence type="ECO:0000256" key="9">
    <source>
        <dbReference type="ARBA" id="ARBA00047725"/>
    </source>
</evidence>
<dbReference type="PANTHER" id="PTHR47990">
    <property type="entry name" value="2-OXOGLUTARATE (2OG) AND FE(II)-DEPENDENT OXYGENASE SUPERFAMILY PROTEIN-RELATED"/>
    <property type="match status" value="1"/>
</dbReference>
<feature type="domain" description="Fe2OG dioxygenase" evidence="12">
    <location>
        <begin position="144"/>
        <end position="252"/>
    </location>
</feature>
<organism evidence="13 14">
    <name type="scientific">Leucothrix arctica</name>
    <dbReference type="NCBI Taxonomy" id="1481894"/>
    <lineage>
        <taxon>Bacteria</taxon>
        <taxon>Pseudomonadati</taxon>
        <taxon>Pseudomonadota</taxon>
        <taxon>Gammaproteobacteria</taxon>
        <taxon>Thiotrichales</taxon>
        <taxon>Thiotrichaceae</taxon>
        <taxon>Leucothrix</taxon>
    </lineage>
</organism>
<dbReference type="EC" id="1.13.12.19" evidence="4"/>
<evidence type="ECO:0000256" key="1">
    <source>
        <dbReference type="ARBA" id="ARBA00001954"/>
    </source>
</evidence>
<proteinExistence type="inferred from homology"/>
<evidence type="ECO:0000256" key="6">
    <source>
        <dbReference type="ARBA" id="ARBA00022666"/>
    </source>
</evidence>
<keyword evidence="11" id="KW-0560">Oxidoreductase</keyword>
<dbReference type="GO" id="GO:0102276">
    <property type="term" value="F:2-oxoglutarate oxygenase/decarboxylase (ethylene-forming) activity"/>
    <property type="evidence" value="ECO:0007669"/>
    <property type="project" value="UniProtKB-EC"/>
</dbReference>
<dbReference type="InterPro" id="IPR044861">
    <property type="entry name" value="IPNS-like_FE2OG_OXY"/>
</dbReference>
<accession>A0A317C7Q5</accession>
<dbReference type="AlphaFoldDB" id="A0A317C7Q5"/>
<evidence type="ECO:0000256" key="2">
    <source>
        <dbReference type="ARBA" id="ARBA00004767"/>
    </source>
</evidence>
<keyword evidence="11" id="KW-0479">Metal-binding</keyword>